<dbReference type="InterPro" id="IPR050830">
    <property type="entry name" value="Fungal_FAS"/>
</dbReference>
<evidence type="ECO:0000259" key="2">
    <source>
        <dbReference type="Pfam" id="PF16073"/>
    </source>
</evidence>
<organism evidence="3 4">
    <name type="scientific">Linderina pennispora</name>
    <dbReference type="NCBI Taxonomy" id="61395"/>
    <lineage>
        <taxon>Eukaryota</taxon>
        <taxon>Fungi</taxon>
        <taxon>Fungi incertae sedis</taxon>
        <taxon>Zoopagomycota</taxon>
        <taxon>Kickxellomycotina</taxon>
        <taxon>Kickxellomycetes</taxon>
        <taxon>Kickxellales</taxon>
        <taxon>Kickxellaceae</taxon>
        <taxon>Linderina</taxon>
    </lineage>
</organism>
<dbReference type="GO" id="GO:0005835">
    <property type="term" value="C:fatty acid synthase complex"/>
    <property type="evidence" value="ECO:0007669"/>
    <property type="project" value="InterPro"/>
</dbReference>
<dbReference type="GeneID" id="63807461"/>
<dbReference type="InterPro" id="IPR013785">
    <property type="entry name" value="Aldolase_TIM"/>
</dbReference>
<dbReference type="InterPro" id="IPR016035">
    <property type="entry name" value="Acyl_Trfase/lysoPLipase"/>
</dbReference>
<dbReference type="Proteomes" id="UP000193922">
    <property type="component" value="Unassembled WGS sequence"/>
</dbReference>
<reference evidence="3 4" key="1">
    <citation type="submission" date="2016-07" db="EMBL/GenBank/DDBJ databases">
        <title>Pervasive Adenine N6-methylation of Active Genes in Fungi.</title>
        <authorList>
            <consortium name="DOE Joint Genome Institute"/>
            <person name="Mondo S.J."/>
            <person name="Dannebaum R.O."/>
            <person name="Kuo R.C."/>
            <person name="Labutti K."/>
            <person name="Haridas S."/>
            <person name="Kuo A."/>
            <person name="Salamov A."/>
            <person name="Ahrendt S.R."/>
            <person name="Lipzen A."/>
            <person name="Sullivan W."/>
            <person name="Andreopoulos W.B."/>
            <person name="Clum A."/>
            <person name="Lindquist E."/>
            <person name="Daum C."/>
            <person name="Ramamoorthy G.K."/>
            <person name="Gryganskyi A."/>
            <person name="Culley D."/>
            <person name="Magnuson J.K."/>
            <person name="James T.Y."/>
            <person name="O'Malley M.A."/>
            <person name="Stajich J.E."/>
            <person name="Spatafora J.W."/>
            <person name="Visel A."/>
            <person name="Grigoriev I.V."/>
        </authorList>
    </citation>
    <scope>NUCLEOTIDE SEQUENCE [LARGE SCALE GENOMIC DNA]</scope>
    <source>
        <strain evidence="3 4">ATCC 12442</strain>
    </source>
</reference>
<keyword evidence="1" id="KW-0808">Transferase</keyword>
<dbReference type="InterPro" id="IPR032088">
    <property type="entry name" value="SAT"/>
</dbReference>
<dbReference type="OrthoDB" id="5417908at2759"/>
<dbReference type="RefSeq" id="XP_040747307.1">
    <property type="nucleotide sequence ID" value="XM_040890813.1"/>
</dbReference>
<sequence>MQRINISLCGKCCIPRIPSEALCQADTMQIYNQQLQILRAIYMCAHLAVDVGQFSHLHCKYCAFQPPKNQLLLNTLSSISCRMDLFPCMIALASGGVSTNIPIPGDNFSIAKRLATSFLDGSPPAVSTEIELIALFLEYCSPRNPDVAVAVFLHIHQGFCADENIHVVVQRLNLSAEQAGTVLKGYYSVWNILEVRQLVPEVPAPAIFSDSNTRLAAMFGSIGGANSYLDEAAWLLDVYGPLLSDFVAHMSGFLKRVSSDPMFAKAYSCPLDIAGWLASPDTVPGARYLLTAPVISPMLGLIQAMHVVVLYKTLNMSPGDLVSRFNVAIGHSQGLTMAAAFASVTDEASFYAVTERMLSISLAIAVIGQLNFSPDASYGDKSECSLPTGNLSVPMISIRGLTKDMLEPFVAAFNANCMVEDSKHTALPTEDQSRVQFSLRKPAAIVLPLNMTLPTHCAIMADVVPKVYEVVTAKGWVLNADTLRIRVNAGMDGHDLRDEVDLTKYLIGSVFLYHVNWPAAVNSTDATHIVDFSPGRFSAFGKYTRDILDGYGKTVISTSALISDTQSRMGSKADLFKQNISDVFSAPNWQSAFGPRLVQTAHEGQLHIRTRMSLTLGLPPVMVAGMIPTMSNEHFVAAISNAGYHVELAGSGIYTEAGFRKRVENLVNLLEPGSGFAVNTVYMNKKQWTFQYPSILRMRREGVPITGLCIGASVPSVDVANGIIAELRDAGIRHVAFKPRSVATILQTLAIARANPDFPVIIPVDWRSW</sequence>
<dbReference type="SUPFAM" id="SSF52151">
    <property type="entry name" value="FabD/lysophospholipase-like"/>
    <property type="match status" value="1"/>
</dbReference>
<gene>
    <name evidence="3" type="ORF">DL89DRAFT_299865</name>
</gene>
<dbReference type="InterPro" id="IPR001227">
    <property type="entry name" value="Ac_transferase_dom_sf"/>
</dbReference>
<dbReference type="Gene3D" id="3.40.366.10">
    <property type="entry name" value="Malonyl-Coenzyme A Acyl Carrier Protein, domain 2"/>
    <property type="match status" value="2"/>
</dbReference>
<evidence type="ECO:0000313" key="4">
    <source>
        <dbReference type="Proteomes" id="UP000193922"/>
    </source>
</evidence>
<dbReference type="PRINTS" id="PR01483">
    <property type="entry name" value="FASYNTHASE"/>
</dbReference>
<dbReference type="EMBL" id="MCFD01000001">
    <property type="protein sequence ID" value="ORX74096.1"/>
    <property type="molecule type" value="Genomic_DNA"/>
</dbReference>
<name>A0A1Y1WLM8_9FUNG</name>
<evidence type="ECO:0000313" key="3">
    <source>
        <dbReference type="EMBL" id="ORX74096.1"/>
    </source>
</evidence>
<dbReference type="InterPro" id="IPR003965">
    <property type="entry name" value="Fatty_acid_synthase"/>
</dbReference>
<dbReference type="Gene3D" id="3.20.20.70">
    <property type="entry name" value="Aldolase class I"/>
    <property type="match status" value="1"/>
</dbReference>
<dbReference type="GO" id="GO:0004312">
    <property type="term" value="F:fatty acid synthase activity"/>
    <property type="evidence" value="ECO:0007669"/>
    <property type="project" value="InterPro"/>
</dbReference>
<dbReference type="GO" id="GO:0006633">
    <property type="term" value="P:fatty acid biosynthetic process"/>
    <property type="evidence" value="ECO:0007669"/>
    <property type="project" value="InterPro"/>
</dbReference>
<dbReference type="Pfam" id="PF16073">
    <property type="entry name" value="SAT"/>
    <property type="match status" value="1"/>
</dbReference>
<dbReference type="AlphaFoldDB" id="A0A1Y1WLM8"/>
<accession>A0A1Y1WLM8</accession>
<comment type="caution">
    <text evidence="3">The sequence shown here is derived from an EMBL/GenBank/DDBJ whole genome shotgun (WGS) entry which is preliminary data.</text>
</comment>
<proteinExistence type="predicted"/>
<evidence type="ECO:0000256" key="1">
    <source>
        <dbReference type="ARBA" id="ARBA00022679"/>
    </source>
</evidence>
<dbReference type="STRING" id="61395.A0A1Y1WLM8"/>
<dbReference type="PANTHER" id="PTHR10982:SF21">
    <property type="entry name" value="FATTY ACID SYNTHASE SUBUNIT BETA"/>
    <property type="match status" value="1"/>
</dbReference>
<dbReference type="Gene3D" id="1.20.1050.120">
    <property type="match status" value="1"/>
</dbReference>
<keyword evidence="4" id="KW-1185">Reference proteome</keyword>
<dbReference type="PANTHER" id="PTHR10982">
    <property type="entry name" value="MALONYL COA-ACYL CARRIER PROTEIN TRANSACYLASE"/>
    <property type="match status" value="1"/>
</dbReference>
<protein>
    <recommendedName>
        <fullName evidence="2">Starter acyltransferase (SAT) domain-containing protein</fullName>
    </recommendedName>
</protein>
<feature type="domain" description="Starter acyltransferase (SAT)" evidence="2">
    <location>
        <begin position="239"/>
        <end position="422"/>
    </location>
</feature>